<evidence type="ECO:0000313" key="2">
    <source>
        <dbReference type="Proteomes" id="UP000789738"/>
    </source>
</evidence>
<reference evidence="1" key="1">
    <citation type="submission" date="2021-10" db="EMBL/GenBank/DDBJ databases">
        <authorList>
            <person name="Mesa V."/>
        </authorList>
    </citation>
    <scope>NUCLEOTIDE SEQUENCE</scope>
    <source>
        <strain evidence="1">CC3_PB</strain>
    </source>
</reference>
<organism evidence="1 2">
    <name type="scientific">Clostridium neonatale</name>
    <dbReference type="NCBI Taxonomy" id="137838"/>
    <lineage>
        <taxon>Bacteria</taxon>
        <taxon>Bacillati</taxon>
        <taxon>Bacillota</taxon>
        <taxon>Clostridia</taxon>
        <taxon>Eubacteriales</taxon>
        <taxon>Clostridiaceae</taxon>
        <taxon>Clostridium</taxon>
    </lineage>
</organism>
<comment type="caution">
    <text evidence="1">The sequence shown here is derived from an EMBL/GenBank/DDBJ whole genome shotgun (WGS) entry which is preliminary data.</text>
</comment>
<sequence length="252" mass="29404">MTYGNSNIDYMLKVKKLLKEINISYTILIDFMDFSEMANLIKVTDIMIQVQTTDSLSATMLENLYAGNVVITGGWLPYEELRDNNIYFKSIDSIQHINFEIVNIIKNLKLEKNKCIVNRKKYTSYPHGKIIYQNGLNYILMKWSKYIMKKVLIIAYYFPPLGWSGVQRTLKFIKYLRDFDWEPIVVTVGKTKFSILDKSLEDELPKDIKIIRVDDIVLKDVTDVMKGQIKGYVEASINSISDESLKNYMKKK</sequence>
<dbReference type="EMBL" id="CAKJVE010000004">
    <property type="protein sequence ID" value="CAG9705225.1"/>
    <property type="molecule type" value="Genomic_DNA"/>
</dbReference>
<dbReference type="RefSeq" id="WP_342350348.1">
    <property type="nucleotide sequence ID" value="NZ_CAKJVE010000004.1"/>
</dbReference>
<dbReference type="Proteomes" id="UP000789738">
    <property type="component" value="Unassembled WGS sequence"/>
</dbReference>
<accession>A0AA86MN80</accession>
<name>A0AA86MN80_9CLOT</name>
<proteinExistence type="predicted"/>
<protein>
    <submittedName>
        <fullName evidence="1">Uncharacterized protein</fullName>
    </submittedName>
</protein>
<dbReference type="AlphaFoldDB" id="A0AA86MN80"/>
<evidence type="ECO:0000313" key="1">
    <source>
        <dbReference type="EMBL" id="CAG9705225.1"/>
    </source>
</evidence>
<gene>
    <name evidence="1" type="ORF">CNEO_41722</name>
</gene>